<dbReference type="SUPFAM" id="SSF51735">
    <property type="entry name" value="NAD(P)-binding Rossmann-fold domains"/>
    <property type="match status" value="1"/>
</dbReference>
<dbReference type="FunFam" id="3.40.50.720:FF:000084">
    <property type="entry name" value="Short-chain dehydrogenase reductase"/>
    <property type="match status" value="1"/>
</dbReference>
<dbReference type="Gene3D" id="3.40.50.720">
    <property type="entry name" value="NAD(P)-binding Rossmann-like Domain"/>
    <property type="match status" value="1"/>
</dbReference>
<dbReference type="PROSITE" id="PS00061">
    <property type="entry name" value="ADH_SHORT"/>
    <property type="match status" value="1"/>
</dbReference>
<dbReference type="EMBL" id="JAVRES010000007">
    <property type="protein sequence ID" value="MDT0436436.1"/>
    <property type="molecule type" value="Genomic_DNA"/>
</dbReference>
<dbReference type="PRINTS" id="PR00081">
    <property type="entry name" value="GDHRDH"/>
</dbReference>
<name>A0ABD5EP42_9ACTN</name>
<dbReference type="InterPro" id="IPR036291">
    <property type="entry name" value="NAD(P)-bd_dom_sf"/>
</dbReference>
<evidence type="ECO:0000313" key="4">
    <source>
        <dbReference type="Proteomes" id="UP001183535"/>
    </source>
</evidence>
<dbReference type="GO" id="GO:0047936">
    <property type="term" value="F:glucose 1-dehydrogenase [NAD(P)+] activity"/>
    <property type="evidence" value="ECO:0007669"/>
    <property type="project" value="UniProtKB-EC"/>
</dbReference>
<dbReference type="AlphaFoldDB" id="A0ABD5EP42"/>
<comment type="caution">
    <text evidence="3">The sequence shown here is derived from an EMBL/GenBank/DDBJ whole genome shotgun (WGS) entry which is preliminary data.</text>
</comment>
<proteinExistence type="inferred from homology"/>
<dbReference type="EC" id="1.1.1.47" evidence="3"/>
<evidence type="ECO:0000256" key="1">
    <source>
        <dbReference type="ARBA" id="ARBA00006484"/>
    </source>
</evidence>
<dbReference type="NCBIfam" id="NF005559">
    <property type="entry name" value="PRK07231.1"/>
    <property type="match status" value="1"/>
</dbReference>
<dbReference type="InterPro" id="IPR020904">
    <property type="entry name" value="Sc_DH/Rdtase_CS"/>
</dbReference>
<sequence>MRGLEGKVAIVTGGAQGIGRAVVDRLVTEGVTVTIADMHPEFGPAAAAEVNSGGGRAWHAQVDVSVEEQVAAAVEETMLRFGRIDYLVNCAAVFIMRGVEATVEEWRRSNDVNIMGQALCVKHVAKHMAVQGGAIVNIASISGHIAQPEYVLYNSAKAAVANMTRCLAMDLADQGIRVNAVNPGTVWNANNERFHREVLKMSREQAEADPEIGGRHMLKRVADPEEIAGPIAFLLSDDASFITGENLMIDGGYTAM</sequence>
<keyword evidence="4" id="KW-1185">Reference proteome</keyword>
<dbReference type="PRINTS" id="PR00080">
    <property type="entry name" value="SDRFAMILY"/>
</dbReference>
<keyword evidence="2 3" id="KW-0560">Oxidoreductase</keyword>
<evidence type="ECO:0000256" key="2">
    <source>
        <dbReference type="ARBA" id="ARBA00023002"/>
    </source>
</evidence>
<dbReference type="Pfam" id="PF13561">
    <property type="entry name" value="adh_short_C2"/>
    <property type="match status" value="1"/>
</dbReference>
<protein>
    <submittedName>
        <fullName evidence="3">Glucose 1-dehydrogenase</fullName>
        <ecNumber evidence="3">1.1.1.47</ecNumber>
    </submittedName>
</protein>
<organism evidence="3 4">
    <name type="scientific">Streptomyces doudnae</name>
    <dbReference type="NCBI Taxonomy" id="3075536"/>
    <lineage>
        <taxon>Bacteria</taxon>
        <taxon>Bacillati</taxon>
        <taxon>Actinomycetota</taxon>
        <taxon>Actinomycetes</taxon>
        <taxon>Kitasatosporales</taxon>
        <taxon>Streptomycetaceae</taxon>
        <taxon>Streptomyces</taxon>
    </lineage>
</organism>
<gene>
    <name evidence="3" type="ORF">RM877_17280</name>
</gene>
<dbReference type="RefSeq" id="WP_093830804.1">
    <property type="nucleotide sequence ID" value="NZ_JAVRES010000007.1"/>
</dbReference>
<dbReference type="Proteomes" id="UP001183535">
    <property type="component" value="Unassembled WGS sequence"/>
</dbReference>
<reference evidence="4" key="1">
    <citation type="submission" date="2023-07" db="EMBL/GenBank/DDBJ databases">
        <title>30 novel species of actinomycetes from the DSMZ collection.</title>
        <authorList>
            <person name="Nouioui I."/>
        </authorList>
    </citation>
    <scope>NUCLEOTIDE SEQUENCE [LARGE SCALE GENOMIC DNA]</scope>
    <source>
        <strain evidence="4">DSM 41981</strain>
    </source>
</reference>
<dbReference type="PANTHER" id="PTHR24321:SF8">
    <property type="entry name" value="ESTRADIOL 17-BETA-DEHYDROGENASE 8-RELATED"/>
    <property type="match status" value="1"/>
</dbReference>
<evidence type="ECO:0000313" key="3">
    <source>
        <dbReference type="EMBL" id="MDT0436436.1"/>
    </source>
</evidence>
<dbReference type="CDD" id="cd05233">
    <property type="entry name" value="SDR_c"/>
    <property type="match status" value="1"/>
</dbReference>
<accession>A0ABD5EP42</accession>
<comment type="similarity">
    <text evidence="1">Belongs to the short-chain dehydrogenases/reductases (SDR) family.</text>
</comment>
<dbReference type="PANTHER" id="PTHR24321">
    <property type="entry name" value="DEHYDROGENASES, SHORT CHAIN"/>
    <property type="match status" value="1"/>
</dbReference>
<dbReference type="InterPro" id="IPR002347">
    <property type="entry name" value="SDR_fam"/>
</dbReference>